<dbReference type="EMBL" id="JAFMNX010000002">
    <property type="protein sequence ID" value="MBS9721137.1"/>
    <property type="molecule type" value="Genomic_DNA"/>
</dbReference>
<dbReference type="PANTHER" id="PTHR33362">
    <property type="entry name" value="SIALIC ACID TRAP TRANSPORTER PERMEASE PROTEIN SIAT-RELATED"/>
    <property type="match status" value="1"/>
</dbReference>
<feature type="domain" description="TRAP C4-dicarboxylate transport system permease DctM subunit" evidence="8">
    <location>
        <begin position="7"/>
        <end position="419"/>
    </location>
</feature>
<feature type="transmembrane region" description="Helical" evidence="7">
    <location>
        <begin position="216"/>
        <end position="238"/>
    </location>
</feature>
<dbReference type="Pfam" id="PF06808">
    <property type="entry name" value="DctM"/>
    <property type="match status" value="1"/>
</dbReference>
<keyword evidence="4 7" id="KW-0812">Transmembrane</keyword>
<reference evidence="9 10" key="1">
    <citation type="submission" date="2021-03" db="EMBL/GenBank/DDBJ databases">
        <title>Tianweitania aestuarii sp. nov., isolated from a tidal flat.</title>
        <authorList>
            <person name="Park S."/>
            <person name="Yoon J.-H."/>
        </authorList>
    </citation>
    <scope>NUCLEOTIDE SEQUENCE [LARGE SCALE GENOMIC DNA]</scope>
    <source>
        <strain evidence="9 10">BSSL-BM11</strain>
    </source>
</reference>
<feature type="transmembrane region" description="Helical" evidence="7">
    <location>
        <begin position="55"/>
        <end position="76"/>
    </location>
</feature>
<evidence type="ECO:0000256" key="4">
    <source>
        <dbReference type="ARBA" id="ARBA00022692"/>
    </source>
</evidence>
<dbReference type="PIRSF" id="PIRSF006066">
    <property type="entry name" value="HI0050"/>
    <property type="match status" value="1"/>
</dbReference>
<evidence type="ECO:0000256" key="3">
    <source>
        <dbReference type="ARBA" id="ARBA00022519"/>
    </source>
</evidence>
<feature type="transmembrane region" description="Helical" evidence="7">
    <location>
        <begin position="6"/>
        <end position="34"/>
    </location>
</feature>
<dbReference type="Proteomes" id="UP001297272">
    <property type="component" value="Unassembled WGS sequence"/>
</dbReference>
<feature type="transmembrane region" description="Helical" evidence="7">
    <location>
        <begin position="172"/>
        <end position="195"/>
    </location>
</feature>
<comment type="similarity">
    <text evidence="7">Belongs to the TRAP transporter large permease family.</text>
</comment>
<comment type="caution">
    <text evidence="9">The sequence shown here is derived from an EMBL/GenBank/DDBJ whole genome shotgun (WGS) entry which is preliminary data.</text>
</comment>
<comment type="subcellular location">
    <subcellularLocation>
        <location evidence="1 7">Cell inner membrane</location>
        <topology evidence="1 7">Multi-pass membrane protein</topology>
    </subcellularLocation>
</comment>
<evidence type="ECO:0000256" key="7">
    <source>
        <dbReference type="RuleBase" id="RU369079"/>
    </source>
</evidence>
<evidence type="ECO:0000313" key="10">
    <source>
        <dbReference type="Proteomes" id="UP001297272"/>
    </source>
</evidence>
<keyword evidence="3 7" id="KW-0997">Cell inner membrane</keyword>
<feature type="transmembrane region" description="Helical" evidence="7">
    <location>
        <begin position="316"/>
        <end position="347"/>
    </location>
</feature>
<dbReference type="RefSeq" id="WP_213984762.1">
    <property type="nucleotide sequence ID" value="NZ_JAFMNX010000002.1"/>
</dbReference>
<evidence type="ECO:0000256" key="2">
    <source>
        <dbReference type="ARBA" id="ARBA00022475"/>
    </source>
</evidence>
<feature type="transmembrane region" description="Helical" evidence="7">
    <location>
        <begin position="401"/>
        <end position="427"/>
    </location>
</feature>
<keyword evidence="5 7" id="KW-1133">Transmembrane helix</keyword>
<proteinExistence type="inferred from homology"/>
<feature type="transmembrane region" description="Helical" evidence="7">
    <location>
        <begin position="96"/>
        <end position="119"/>
    </location>
</feature>
<dbReference type="InterPro" id="IPR004681">
    <property type="entry name" value="TRAP_DctM"/>
</dbReference>
<evidence type="ECO:0000256" key="5">
    <source>
        <dbReference type="ARBA" id="ARBA00022989"/>
    </source>
</evidence>
<name>A0ABS5RZQ4_9HYPH</name>
<comment type="function">
    <text evidence="7">Part of the tripartite ATP-independent periplasmic (TRAP) transport system.</text>
</comment>
<keyword evidence="6 7" id="KW-0472">Membrane</keyword>
<dbReference type="NCBIfam" id="TIGR00786">
    <property type="entry name" value="dctM"/>
    <property type="match status" value="1"/>
</dbReference>
<accession>A0ABS5RZQ4</accession>
<feature type="transmembrane region" description="Helical" evidence="7">
    <location>
        <begin position="274"/>
        <end position="296"/>
    </location>
</feature>
<keyword evidence="2" id="KW-1003">Cell membrane</keyword>
<comment type="caution">
    <text evidence="7">Lacks conserved residue(s) required for the propagation of feature annotation.</text>
</comment>
<sequence>MIAGGIVVLLVALIVFGMPIAFALAVSGALGLYLQVGFGPMLGILQTTPYRSSANFLLSTVPLFILMAELLARGTIVRDLYRACYMWMGHIRGGLALAAIAANVGFAVLSGSSTAAAAAMSRISMPEMRRYGYNESFSLGVIAVGGTLSIMIPPSLPLIIYGVLTETSIGKLFLAGILPGILTTLAYILTIIYKVKRNPEIAPATERHSWSERMSTLPRVWPAIVLVFLVLGGIYSGAITATEAAAVGAAGALILSVAFGGLRWKGGYEAFDATLRTTAMIFAIIIGAMVFGYFLTITQVPQALITMVGDLPLPPWGILLIILLFYIVLGFFIDQLAIIILTLPLVFPLVQSLGYEPIWFGVVVTKTAEMGLVTPPLGMNVFVAAGAANGRVEDGFRGVSAFLVGDFIVLALLVLFPQIVTFLPSLIN</sequence>
<comment type="subunit">
    <text evidence="7">The complex comprises the extracytoplasmic solute receptor protein and the two transmembrane proteins.</text>
</comment>
<evidence type="ECO:0000256" key="1">
    <source>
        <dbReference type="ARBA" id="ARBA00004429"/>
    </source>
</evidence>
<dbReference type="InterPro" id="IPR010656">
    <property type="entry name" value="DctM"/>
</dbReference>
<gene>
    <name evidence="9" type="ORF">JYU29_10610</name>
</gene>
<evidence type="ECO:0000259" key="8">
    <source>
        <dbReference type="Pfam" id="PF06808"/>
    </source>
</evidence>
<protein>
    <recommendedName>
        <fullName evidence="7">TRAP transporter large permease protein</fullName>
    </recommendedName>
</protein>
<feature type="transmembrane region" description="Helical" evidence="7">
    <location>
        <begin position="131"/>
        <end position="152"/>
    </location>
</feature>
<organism evidence="9 10">
    <name type="scientific">Tianweitania aestuarii</name>
    <dbReference type="NCBI Taxonomy" id="2814886"/>
    <lineage>
        <taxon>Bacteria</taxon>
        <taxon>Pseudomonadati</taxon>
        <taxon>Pseudomonadota</taxon>
        <taxon>Alphaproteobacteria</taxon>
        <taxon>Hyphomicrobiales</taxon>
        <taxon>Phyllobacteriaceae</taxon>
        <taxon>Tianweitania</taxon>
    </lineage>
</organism>
<dbReference type="PANTHER" id="PTHR33362:SF5">
    <property type="entry name" value="C4-DICARBOXYLATE TRAP TRANSPORTER LARGE PERMEASE PROTEIN DCTM"/>
    <property type="match status" value="1"/>
</dbReference>
<feature type="transmembrane region" description="Helical" evidence="7">
    <location>
        <begin position="244"/>
        <end position="262"/>
    </location>
</feature>
<evidence type="ECO:0000256" key="6">
    <source>
        <dbReference type="ARBA" id="ARBA00023136"/>
    </source>
</evidence>
<keyword evidence="7" id="KW-0813">Transport</keyword>
<evidence type="ECO:0000313" key="9">
    <source>
        <dbReference type="EMBL" id="MBS9721137.1"/>
    </source>
</evidence>
<keyword evidence="10" id="KW-1185">Reference proteome</keyword>